<feature type="compositionally biased region" description="Low complexity" evidence="3">
    <location>
        <begin position="9"/>
        <end position="19"/>
    </location>
</feature>
<comment type="caution">
    <text evidence="4">The sequence shown here is derived from an EMBL/GenBank/DDBJ whole genome shotgun (WGS) entry which is preliminary data.</text>
</comment>
<keyword evidence="2" id="KW-0408">Iron</keyword>
<dbReference type="PRINTS" id="PR00359">
    <property type="entry name" value="BP450"/>
</dbReference>
<keyword evidence="2" id="KW-0349">Heme</keyword>
<dbReference type="Gene3D" id="1.10.630.10">
    <property type="entry name" value="Cytochrome P450"/>
    <property type="match status" value="1"/>
</dbReference>
<dbReference type="SUPFAM" id="SSF48264">
    <property type="entry name" value="Cytochrome P450"/>
    <property type="match status" value="1"/>
</dbReference>
<evidence type="ECO:0000256" key="2">
    <source>
        <dbReference type="RuleBase" id="RU000461"/>
    </source>
</evidence>
<name>A0ABP3JRB9_9ACTN</name>
<protein>
    <recommendedName>
        <fullName evidence="6">Cytochrome P450</fullName>
    </recommendedName>
</protein>
<dbReference type="RefSeq" id="WP_344089481.1">
    <property type="nucleotide sequence ID" value="NZ_BAAAHB010000019.1"/>
</dbReference>
<evidence type="ECO:0000256" key="3">
    <source>
        <dbReference type="SAM" id="MobiDB-lite"/>
    </source>
</evidence>
<sequence>MPDSITPLTGTDAGTDAGAEASGCPLLSSESVAATFLSHGSPDLYPMLKSLRDEAPVFYSDDLRMWIVSRYDDVTRVLKNSALFPASTRSIIMSSYPPEVRDVLRATSTFTAPNMGFDGPPAHDRLRKPVVPYFSAKGVQRLEPRIERIADLRAGEIPSAPPVDLVEAYARPLANTVVIELAGLPADDYDRIVRYHRAVDAFFFGQPPAPLQLGYAKDVQEWEEYLARIIRLRTRAPQDDLISLLAHKAARGEADYTEEELISLISFDIITAGFRPTSFALVNLCKELLEEPRLWRTLREDPGRFDGLFSETLRRSGPALGVFRMTAAEAEVGGVRIPAGAVLWVLTASANRDERHFPEPDSHHPHRPHLAGSLHFSHGLHYCLGANLARTVIQAGITALMRHRPDLRLVPDQARPYEPSINVVAPARLLVEW</sequence>
<dbReference type="PROSITE" id="PS00086">
    <property type="entry name" value="CYTOCHROME_P450"/>
    <property type="match status" value="1"/>
</dbReference>
<dbReference type="InterPro" id="IPR036396">
    <property type="entry name" value="Cyt_P450_sf"/>
</dbReference>
<reference evidence="5" key="1">
    <citation type="journal article" date="2019" name="Int. J. Syst. Evol. Microbiol.">
        <title>The Global Catalogue of Microorganisms (GCM) 10K type strain sequencing project: providing services to taxonomists for standard genome sequencing and annotation.</title>
        <authorList>
            <consortium name="The Broad Institute Genomics Platform"/>
            <consortium name="The Broad Institute Genome Sequencing Center for Infectious Disease"/>
            <person name="Wu L."/>
            <person name="Ma J."/>
        </authorList>
    </citation>
    <scope>NUCLEOTIDE SEQUENCE [LARGE SCALE GENOMIC DNA]</scope>
    <source>
        <strain evidence="5">JCM 10649</strain>
    </source>
</reference>
<organism evidence="4 5">
    <name type="scientific">Streptomyces stramineus</name>
    <dbReference type="NCBI Taxonomy" id="173861"/>
    <lineage>
        <taxon>Bacteria</taxon>
        <taxon>Bacillati</taxon>
        <taxon>Actinomycetota</taxon>
        <taxon>Actinomycetes</taxon>
        <taxon>Kitasatosporales</taxon>
        <taxon>Streptomycetaceae</taxon>
        <taxon>Streptomyces</taxon>
    </lineage>
</organism>
<keyword evidence="5" id="KW-1185">Reference proteome</keyword>
<evidence type="ECO:0000313" key="5">
    <source>
        <dbReference type="Proteomes" id="UP001499895"/>
    </source>
</evidence>
<keyword evidence="2" id="KW-0503">Monooxygenase</keyword>
<dbReference type="Proteomes" id="UP001499895">
    <property type="component" value="Unassembled WGS sequence"/>
</dbReference>
<accession>A0ABP3JRB9</accession>
<dbReference type="InterPro" id="IPR017972">
    <property type="entry name" value="Cyt_P450_CS"/>
</dbReference>
<gene>
    <name evidence="4" type="ORF">GCM10009544_23560</name>
</gene>
<keyword evidence="2" id="KW-0479">Metal-binding</keyword>
<dbReference type="InterPro" id="IPR002397">
    <property type="entry name" value="Cyt_P450_B"/>
</dbReference>
<evidence type="ECO:0008006" key="6">
    <source>
        <dbReference type="Google" id="ProtNLM"/>
    </source>
</evidence>
<evidence type="ECO:0000256" key="1">
    <source>
        <dbReference type="ARBA" id="ARBA00010617"/>
    </source>
</evidence>
<proteinExistence type="inferred from homology"/>
<comment type="similarity">
    <text evidence="1 2">Belongs to the cytochrome P450 family.</text>
</comment>
<feature type="region of interest" description="Disordered" evidence="3">
    <location>
        <begin position="1"/>
        <end position="21"/>
    </location>
</feature>
<keyword evidence="2" id="KW-0560">Oxidoreductase</keyword>
<dbReference type="EMBL" id="BAAAHB010000019">
    <property type="protein sequence ID" value="GAA0460307.1"/>
    <property type="molecule type" value="Genomic_DNA"/>
</dbReference>
<dbReference type="Pfam" id="PF00067">
    <property type="entry name" value="p450"/>
    <property type="match status" value="1"/>
</dbReference>
<evidence type="ECO:0000313" key="4">
    <source>
        <dbReference type="EMBL" id="GAA0460307.1"/>
    </source>
</evidence>
<dbReference type="InterPro" id="IPR001128">
    <property type="entry name" value="Cyt_P450"/>
</dbReference>
<dbReference type="PANTHER" id="PTHR46696">
    <property type="entry name" value="P450, PUTATIVE (EUROFUNG)-RELATED"/>
    <property type="match status" value="1"/>
</dbReference>
<dbReference type="PANTHER" id="PTHR46696:SF1">
    <property type="entry name" value="CYTOCHROME P450 YJIB-RELATED"/>
    <property type="match status" value="1"/>
</dbReference>